<name>A0ACC2SJC4_9FUNG</name>
<dbReference type="EMBL" id="QTSX02005004">
    <property type="protein sequence ID" value="KAJ9062478.1"/>
    <property type="molecule type" value="Genomic_DNA"/>
</dbReference>
<keyword evidence="2" id="KW-1185">Reference proteome</keyword>
<evidence type="ECO:0000313" key="2">
    <source>
        <dbReference type="Proteomes" id="UP001165960"/>
    </source>
</evidence>
<protein>
    <submittedName>
        <fullName evidence="1">Uncharacterized protein</fullName>
    </submittedName>
</protein>
<comment type="caution">
    <text evidence="1">The sequence shown here is derived from an EMBL/GenBank/DDBJ whole genome shotgun (WGS) entry which is preliminary data.</text>
</comment>
<proteinExistence type="predicted"/>
<evidence type="ECO:0000313" key="1">
    <source>
        <dbReference type="EMBL" id="KAJ9062478.1"/>
    </source>
</evidence>
<reference evidence="1" key="1">
    <citation type="submission" date="2022-04" db="EMBL/GenBank/DDBJ databases">
        <title>Genome of the entomopathogenic fungus Entomophthora muscae.</title>
        <authorList>
            <person name="Elya C."/>
            <person name="Lovett B.R."/>
            <person name="Lee E."/>
            <person name="Macias A.M."/>
            <person name="Hajek A.E."/>
            <person name="De Bivort B.L."/>
            <person name="Kasson M.T."/>
            <person name="De Fine Licht H.H."/>
            <person name="Stajich J.E."/>
        </authorList>
    </citation>
    <scope>NUCLEOTIDE SEQUENCE</scope>
    <source>
        <strain evidence="1">Berkeley</strain>
    </source>
</reference>
<organism evidence="1 2">
    <name type="scientific">Entomophthora muscae</name>
    <dbReference type="NCBI Taxonomy" id="34485"/>
    <lineage>
        <taxon>Eukaryota</taxon>
        <taxon>Fungi</taxon>
        <taxon>Fungi incertae sedis</taxon>
        <taxon>Zoopagomycota</taxon>
        <taxon>Entomophthoromycotina</taxon>
        <taxon>Entomophthoromycetes</taxon>
        <taxon>Entomophthorales</taxon>
        <taxon>Entomophthoraceae</taxon>
        <taxon>Entomophthora</taxon>
    </lineage>
</organism>
<dbReference type="Proteomes" id="UP001165960">
    <property type="component" value="Unassembled WGS sequence"/>
</dbReference>
<gene>
    <name evidence="1" type="ORF">DSO57_1010267</name>
</gene>
<accession>A0ACC2SJC4</accession>
<sequence length="157" mass="17470">MELLSYSQAGSCQSMMLVGNLVLSGSKVVYHQRLHVTSDKLLLTMLNEKPQLQDSNPDILQAASPQIFGFEPEQDLTSENPLRLDESKSPTLTLPTLNVPVNSTNQRAGLAIDPKITWATMKGETKKIPIECGPPRDDQSHDLIRKLEYLSLNQPMK</sequence>